<organism evidence="2 3">
    <name type="scientific">Flavisphingopyxis soli</name>
    <dbReference type="NCBI Taxonomy" id="2601267"/>
    <lineage>
        <taxon>Bacteria</taxon>
        <taxon>Pseudomonadati</taxon>
        <taxon>Pseudomonadota</taxon>
        <taxon>Alphaproteobacteria</taxon>
        <taxon>Sphingomonadales</taxon>
        <taxon>Sphingopyxidaceae</taxon>
        <taxon>Flavisphingopyxis</taxon>
    </lineage>
</organism>
<accession>A0A5C6U7X9</accession>
<dbReference type="EMBL" id="VOPY01000004">
    <property type="protein sequence ID" value="TXC67815.1"/>
    <property type="molecule type" value="Genomic_DNA"/>
</dbReference>
<dbReference type="AlphaFoldDB" id="A0A5C6U7X9"/>
<gene>
    <name evidence="2" type="ORF">FSZ31_12680</name>
</gene>
<dbReference type="OrthoDB" id="7450391at2"/>
<reference evidence="2 3" key="1">
    <citation type="submission" date="2019-08" db="EMBL/GenBank/DDBJ databases">
        <title>Sphingorhabdus soil sp. nov., isolated from arctic soil.</title>
        <authorList>
            <person name="Liu Y."/>
        </authorList>
    </citation>
    <scope>NUCLEOTIDE SEQUENCE [LARGE SCALE GENOMIC DNA]</scope>
    <source>
        <strain evidence="2 3">D-2Q-5-6</strain>
    </source>
</reference>
<protein>
    <submittedName>
        <fullName evidence="2">Uncharacterized protein</fullName>
    </submittedName>
</protein>
<comment type="caution">
    <text evidence="2">The sequence shown here is derived from an EMBL/GenBank/DDBJ whole genome shotgun (WGS) entry which is preliminary data.</text>
</comment>
<proteinExistence type="predicted"/>
<feature type="signal peptide" evidence="1">
    <location>
        <begin position="1"/>
        <end position="19"/>
    </location>
</feature>
<evidence type="ECO:0000256" key="1">
    <source>
        <dbReference type="SAM" id="SignalP"/>
    </source>
</evidence>
<dbReference type="PROSITE" id="PS51257">
    <property type="entry name" value="PROKAR_LIPOPROTEIN"/>
    <property type="match status" value="1"/>
</dbReference>
<dbReference type="Proteomes" id="UP000321129">
    <property type="component" value="Unassembled WGS sequence"/>
</dbReference>
<sequence>MKRTLLSCTLASPALLVLAGCATTGDDGYPDLGPRAVEGRLDTVPPEAVALPPAPPPAADLAARIVQLAEQAEAAQQRFDAALPATQAAVTNARGAAVSSEAWVVAQSAISVLESERGPASDALAEADALIIARADSGERAGTDELTVLRDRLVTMVAAQQAVIDRLLAALERA</sequence>
<evidence type="ECO:0000313" key="3">
    <source>
        <dbReference type="Proteomes" id="UP000321129"/>
    </source>
</evidence>
<keyword evidence="1" id="KW-0732">Signal</keyword>
<name>A0A5C6U7X9_9SPHN</name>
<keyword evidence="3" id="KW-1185">Reference proteome</keyword>
<dbReference type="RefSeq" id="WP_147123775.1">
    <property type="nucleotide sequence ID" value="NZ_VOPY01000004.1"/>
</dbReference>
<evidence type="ECO:0000313" key="2">
    <source>
        <dbReference type="EMBL" id="TXC67815.1"/>
    </source>
</evidence>
<feature type="chain" id="PRO_5022711339" evidence="1">
    <location>
        <begin position="20"/>
        <end position="174"/>
    </location>
</feature>